<feature type="domain" description="Trichome birefringence-like N-terminal" evidence="9">
    <location>
        <begin position="159"/>
        <end position="211"/>
    </location>
</feature>
<comment type="similarity">
    <text evidence="2">Belongs to the PC-esterase family. TBL subfamily.</text>
</comment>
<keyword evidence="3 7" id="KW-0812">Transmembrane</keyword>
<keyword evidence="5 7" id="KW-1133">Transmembrane helix</keyword>
<keyword evidence="11" id="KW-1185">Reference proteome</keyword>
<evidence type="ECO:0000256" key="5">
    <source>
        <dbReference type="ARBA" id="ARBA00022989"/>
    </source>
</evidence>
<evidence type="ECO:0000256" key="6">
    <source>
        <dbReference type="ARBA" id="ARBA00023136"/>
    </source>
</evidence>
<dbReference type="PANTHER" id="PTHR32285:SF324">
    <property type="entry name" value="PROTEIN TRICHOME BIREFRINGENCE-LIKE 25"/>
    <property type="match status" value="1"/>
</dbReference>
<keyword evidence="6 7" id="KW-0472">Membrane</keyword>
<sequence length="509" mass="58138">MHTKKETRPCNKNTFESSWKKKKKKQSESFLIKTLKGRSGLFFWVNVTPPPLTMVKKETSRVLDLNPPLLPKRHHIILKFLISFLLLGLAFRLFVSDSLSFFTSSIVEAPPPLVVETNVVIEPPLPATSAGDLLSVNESKTIPNEEISMSFNASNVAGECDLFVGDWVPDPSAPAYTNSSCRDIEAHQNCMMNGRPDSGYLYWRWNPRSCELPRFDPEKFLDLMKNKWWAFIGDSISRNHVQSFLCILSQVEQAVEVYHDEQYKSKRWHFPSHNFTLSVIWSPFLLKADIFEDINGVSSAETQLHLDKLDKTWTDQYENFDYAVIAGGKWFLKTAIYHENGTVTGCHSCSGKNLMEMSFEYAYRRALKSMLDFMMGSGRKAFVFLRTTTPDHFENGEWFSGGTCNRTGPFKEGEVDFKDVDAEMRGIEMEEFEKASIVGAENGVTLKLLDTTRMSMLRPDGHPGPYRQFQPFAKDKNAKVQNDCLHWCLPGPIDSWNDILMEMVIRGAH</sequence>
<dbReference type="InterPro" id="IPR025846">
    <property type="entry name" value="TBL_N"/>
</dbReference>
<evidence type="ECO:0000256" key="4">
    <source>
        <dbReference type="ARBA" id="ARBA00022968"/>
    </source>
</evidence>
<dbReference type="GO" id="GO:0016020">
    <property type="term" value="C:membrane"/>
    <property type="evidence" value="ECO:0007669"/>
    <property type="project" value="UniProtKB-SubCell"/>
</dbReference>
<evidence type="ECO:0000256" key="1">
    <source>
        <dbReference type="ARBA" id="ARBA00004167"/>
    </source>
</evidence>
<feature type="transmembrane region" description="Helical" evidence="7">
    <location>
        <begin position="76"/>
        <end position="95"/>
    </location>
</feature>
<feature type="domain" description="Trichome birefringence-like C-terminal" evidence="8">
    <location>
        <begin position="212"/>
        <end position="503"/>
    </location>
</feature>
<evidence type="ECO:0000256" key="2">
    <source>
        <dbReference type="ARBA" id="ARBA00007727"/>
    </source>
</evidence>
<keyword evidence="4" id="KW-0735">Signal-anchor</keyword>
<protein>
    <submittedName>
        <fullName evidence="10">Uncharacterized protein</fullName>
    </submittedName>
</protein>
<proteinExistence type="inferred from homology"/>
<accession>A0A5D2E947</accession>
<dbReference type="EMBL" id="CM017699">
    <property type="protein sequence ID" value="TYG89787.1"/>
    <property type="molecule type" value="Genomic_DNA"/>
</dbReference>
<dbReference type="Pfam" id="PF13839">
    <property type="entry name" value="PC-Esterase"/>
    <property type="match status" value="1"/>
</dbReference>
<comment type="subcellular location">
    <subcellularLocation>
        <location evidence="1">Membrane</location>
        <topology evidence="1">Single-pass membrane protein</topology>
    </subcellularLocation>
</comment>
<dbReference type="AlphaFoldDB" id="A0A5D2E947"/>
<dbReference type="InterPro" id="IPR029962">
    <property type="entry name" value="TBL"/>
</dbReference>
<evidence type="ECO:0000313" key="10">
    <source>
        <dbReference type="EMBL" id="TYG89787.1"/>
    </source>
</evidence>
<organism evidence="10 11">
    <name type="scientific">Gossypium darwinii</name>
    <name type="common">Darwin's cotton</name>
    <name type="synonym">Gossypium barbadense var. darwinii</name>
    <dbReference type="NCBI Taxonomy" id="34276"/>
    <lineage>
        <taxon>Eukaryota</taxon>
        <taxon>Viridiplantae</taxon>
        <taxon>Streptophyta</taxon>
        <taxon>Embryophyta</taxon>
        <taxon>Tracheophyta</taxon>
        <taxon>Spermatophyta</taxon>
        <taxon>Magnoliopsida</taxon>
        <taxon>eudicotyledons</taxon>
        <taxon>Gunneridae</taxon>
        <taxon>Pentapetalae</taxon>
        <taxon>rosids</taxon>
        <taxon>malvids</taxon>
        <taxon>Malvales</taxon>
        <taxon>Malvaceae</taxon>
        <taxon>Malvoideae</taxon>
        <taxon>Gossypium</taxon>
    </lineage>
</organism>
<name>A0A5D2E947_GOSDA</name>
<dbReference type="GO" id="GO:0005794">
    <property type="term" value="C:Golgi apparatus"/>
    <property type="evidence" value="ECO:0007669"/>
    <property type="project" value="TreeGrafter"/>
</dbReference>
<reference evidence="10 11" key="1">
    <citation type="submission" date="2019-06" db="EMBL/GenBank/DDBJ databases">
        <title>WGS assembly of Gossypium darwinii.</title>
        <authorList>
            <person name="Chen Z.J."/>
            <person name="Sreedasyam A."/>
            <person name="Ando A."/>
            <person name="Song Q."/>
            <person name="De L."/>
            <person name="Hulse-Kemp A."/>
            <person name="Ding M."/>
            <person name="Ye W."/>
            <person name="Kirkbride R."/>
            <person name="Jenkins J."/>
            <person name="Plott C."/>
            <person name="Lovell J."/>
            <person name="Lin Y.-M."/>
            <person name="Vaughn R."/>
            <person name="Liu B."/>
            <person name="Li W."/>
            <person name="Simpson S."/>
            <person name="Scheffler B."/>
            <person name="Saski C."/>
            <person name="Grover C."/>
            <person name="Hu G."/>
            <person name="Conover J."/>
            <person name="Carlson J."/>
            <person name="Shu S."/>
            <person name="Boston L."/>
            <person name="Williams M."/>
            <person name="Peterson D."/>
            <person name="Mcgee K."/>
            <person name="Jones D."/>
            <person name="Wendel J."/>
            <person name="Stelly D."/>
            <person name="Grimwood J."/>
            <person name="Schmutz J."/>
        </authorList>
    </citation>
    <scope>NUCLEOTIDE SEQUENCE [LARGE SCALE GENOMIC DNA]</scope>
    <source>
        <strain evidence="10">1808015.09</strain>
    </source>
</reference>
<dbReference type="Pfam" id="PF14416">
    <property type="entry name" value="PMR5N"/>
    <property type="match status" value="1"/>
</dbReference>
<evidence type="ECO:0000313" key="11">
    <source>
        <dbReference type="Proteomes" id="UP000323506"/>
    </source>
</evidence>
<evidence type="ECO:0000256" key="3">
    <source>
        <dbReference type="ARBA" id="ARBA00022692"/>
    </source>
</evidence>
<dbReference type="GO" id="GO:0016413">
    <property type="term" value="F:O-acetyltransferase activity"/>
    <property type="evidence" value="ECO:0007669"/>
    <property type="project" value="InterPro"/>
</dbReference>
<evidence type="ECO:0000259" key="8">
    <source>
        <dbReference type="Pfam" id="PF13839"/>
    </source>
</evidence>
<gene>
    <name evidence="10" type="ORF">ES288_A12G128700v1</name>
</gene>
<dbReference type="Proteomes" id="UP000323506">
    <property type="component" value="Chromosome A12"/>
</dbReference>
<evidence type="ECO:0000256" key="7">
    <source>
        <dbReference type="SAM" id="Phobius"/>
    </source>
</evidence>
<dbReference type="InterPro" id="IPR026057">
    <property type="entry name" value="TBL_C"/>
</dbReference>
<evidence type="ECO:0000259" key="9">
    <source>
        <dbReference type="Pfam" id="PF14416"/>
    </source>
</evidence>
<dbReference type="PANTHER" id="PTHR32285">
    <property type="entry name" value="PROTEIN TRICHOME BIREFRINGENCE-LIKE 9-RELATED"/>
    <property type="match status" value="1"/>
</dbReference>